<sequence>MGSSHFGQGQVKGHMQLKNLDLPRMHLKVKLVINSRVHNTTFPTTTTIESTSSRQLTIYGGPDEAATNKQFGVPAKYELQQNAILVKHGPHHPRPQDLANTVSHLQSAGSSNLPSGNASIVTLRSGRELPQPAPQQASRSTDVDFEPDANSQVPQQDRSVPLSFPTRTLLTRKPESDEELLKMFWKILKYTKILKELCVHKRQKMKGGVELGGIVSTLTRNDEFTVGVQQALPKKC</sequence>
<name>A0A371G4C1_MUCPR</name>
<dbReference type="EMBL" id="QJKJ01006802">
    <property type="protein sequence ID" value="RDX85420.1"/>
    <property type="molecule type" value="Genomic_DNA"/>
</dbReference>
<keyword evidence="3" id="KW-1185">Reference proteome</keyword>
<dbReference type="Proteomes" id="UP000257109">
    <property type="component" value="Unassembled WGS sequence"/>
</dbReference>
<feature type="compositionally biased region" description="Polar residues" evidence="1">
    <location>
        <begin position="149"/>
        <end position="158"/>
    </location>
</feature>
<feature type="region of interest" description="Disordered" evidence="1">
    <location>
        <begin position="128"/>
        <end position="159"/>
    </location>
</feature>
<accession>A0A371G4C1</accession>
<gene>
    <name evidence="2" type="ORF">CR513_33400</name>
</gene>
<reference evidence="2" key="1">
    <citation type="submission" date="2018-05" db="EMBL/GenBank/DDBJ databases">
        <title>Draft genome of Mucuna pruriens seed.</title>
        <authorList>
            <person name="Nnadi N.E."/>
            <person name="Vos R."/>
            <person name="Hasami M.H."/>
            <person name="Devisetty U.K."/>
            <person name="Aguiy J.C."/>
        </authorList>
    </citation>
    <scope>NUCLEOTIDE SEQUENCE [LARGE SCALE GENOMIC DNA]</scope>
    <source>
        <strain evidence="2">JCA_2017</strain>
    </source>
</reference>
<protein>
    <submittedName>
        <fullName evidence="2">Uncharacterized protein</fullName>
    </submittedName>
</protein>
<organism evidence="2 3">
    <name type="scientific">Mucuna pruriens</name>
    <name type="common">Velvet bean</name>
    <name type="synonym">Dolichos pruriens</name>
    <dbReference type="NCBI Taxonomy" id="157652"/>
    <lineage>
        <taxon>Eukaryota</taxon>
        <taxon>Viridiplantae</taxon>
        <taxon>Streptophyta</taxon>
        <taxon>Embryophyta</taxon>
        <taxon>Tracheophyta</taxon>
        <taxon>Spermatophyta</taxon>
        <taxon>Magnoliopsida</taxon>
        <taxon>eudicotyledons</taxon>
        <taxon>Gunneridae</taxon>
        <taxon>Pentapetalae</taxon>
        <taxon>rosids</taxon>
        <taxon>fabids</taxon>
        <taxon>Fabales</taxon>
        <taxon>Fabaceae</taxon>
        <taxon>Papilionoideae</taxon>
        <taxon>50 kb inversion clade</taxon>
        <taxon>NPAAA clade</taxon>
        <taxon>indigoferoid/millettioid clade</taxon>
        <taxon>Phaseoleae</taxon>
        <taxon>Mucuna</taxon>
    </lineage>
</organism>
<comment type="caution">
    <text evidence="2">The sequence shown here is derived from an EMBL/GenBank/DDBJ whole genome shotgun (WGS) entry which is preliminary data.</text>
</comment>
<feature type="non-terminal residue" evidence="2">
    <location>
        <position position="1"/>
    </location>
</feature>
<evidence type="ECO:0000313" key="2">
    <source>
        <dbReference type="EMBL" id="RDX85420.1"/>
    </source>
</evidence>
<dbReference type="AlphaFoldDB" id="A0A371G4C1"/>
<evidence type="ECO:0000313" key="3">
    <source>
        <dbReference type="Proteomes" id="UP000257109"/>
    </source>
</evidence>
<evidence type="ECO:0000256" key="1">
    <source>
        <dbReference type="SAM" id="MobiDB-lite"/>
    </source>
</evidence>
<proteinExistence type="predicted"/>